<protein>
    <submittedName>
        <fullName evidence="1">Uncharacterized protein</fullName>
    </submittedName>
</protein>
<dbReference type="SUPFAM" id="SSF49373">
    <property type="entry name" value="Invasin/intimin cell-adhesion fragments"/>
    <property type="match status" value="1"/>
</dbReference>
<gene>
    <name evidence="1" type="ORF">SAMN04488513_103295</name>
</gene>
<dbReference type="RefSeq" id="WP_072993629.1">
    <property type="nucleotide sequence ID" value="NZ_FQYU01000003.1"/>
</dbReference>
<evidence type="ECO:0000313" key="1">
    <source>
        <dbReference type="EMBL" id="SHJ28518.1"/>
    </source>
</evidence>
<keyword evidence="2" id="KW-1185">Reference proteome</keyword>
<dbReference type="Proteomes" id="UP000184543">
    <property type="component" value="Unassembled WGS sequence"/>
</dbReference>
<evidence type="ECO:0000313" key="2">
    <source>
        <dbReference type="Proteomes" id="UP000184543"/>
    </source>
</evidence>
<dbReference type="AlphaFoldDB" id="A0A1M6I243"/>
<name>A0A1M6I243_9FLAO</name>
<accession>A0A1M6I243</accession>
<dbReference type="OrthoDB" id="980944at2"/>
<dbReference type="STRING" id="192903.SAMN04488513_103295"/>
<organism evidence="1 2">
    <name type="scientific">Pseudozobellia thermophila</name>
    <dbReference type="NCBI Taxonomy" id="192903"/>
    <lineage>
        <taxon>Bacteria</taxon>
        <taxon>Pseudomonadati</taxon>
        <taxon>Bacteroidota</taxon>
        <taxon>Flavobacteriia</taxon>
        <taxon>Flavobacteriales</taxon>
        <taxon>Flavobacteriaceae</taxon>
        <taxon>Pseudozobellia</taxon>
    </lineage>
</organism>
<proteinExistence type="predicted"/>
<dbReference type="InterPro" id="IPR008964">
    <property type="entry name" value="Invasin/intimin_cell_adhesion"/>
</dbReference>
<sequence>MGRYLQLLVLFFLFSCGKEGRKVAEAQEKIAFRGIDIPHKMVAGDSLALKFEVDGGSDLVLLLEKSFGPSLIKPTFVGDLAVFSLPPEMLAQSGMYHWQLRASSQLLLRGHFEVLPNIETTASIETYFGPRGIRAGGGDFSMLFMVPLDAYDNPLPDGTLLRVHQLMDKGLKTISVTTKNGYAFQNLYSSDKAGRMLVNAAVHNVRSKELTSVVSPSNSVDFSIAYQRVHDFADGNQVVLFKTSPLRDRYGNQVADGTLVNFSIVDQRGARLKTQGTTLAGVATGRILHPTEASEWKVTAYVTGESKSNTMDLDFKTAVGDFKVAFSQGHRRAEIGPILGFMGQLVPDGLLITLHIRDANGKLIDTKTTHTYKGKASFDLPKRFYPGANYQLIFDTADIKKEFQVALTDNGLE</sequence>
<dbReference type="EMBL" id="FQYU01000003">
    <property type="protein sequence ID" value="SHJ28518.1"/>
    <property type="molecule type" value="Genomic_DNA"/>
</dbReference>
<reference evidence="2" key="1">
    <citation type="submission" date="2016-11" db="EMBL/GenBank/DDBJ databases">
        <authorList>
            <person name="Varghese N."/>
            <person name="Submissions S."/>
        </authorList>
    </citation>
    <scope>NUCLEOTIDE SEQUENCE [LARGE SCALE GENOMIC DNA]</scope>
    <source>
        <strain evidence="2">DSM 19858</strain>
    </source>
</reference>
<dbReference type="PROSITE" id="PS51257">
    <property type="entry name" value="PROKAR_LIPOPROTEIN"/>
    <property type="match status" value="1"/>
</dbReference>